<dbReference type="PANTHER" id="PTHR35007">
    <property type="entry name" value="INTEGRAL MEMBRANE PROTEIN-RELATED"/>
    <property type="match status" value="1"/>
</dbReference>
<proteinExistence type="predicted"/>
<keyword evidence="7" id="KW-0732">Signal</keyword>
<dbReference type="GO" id="GO:0005886">
    <property type="term" value="C:plasma membrane"/>
    <property type="evidence" value="ECO:0007669"/>
    <property type="project" value="UniProtKB-SubCell"/>
</dbReference>
<keyword evidence="4 6" id="KW-1133">Transmembrane helix</keyword>
<feature type="chain" id="PRO_5021003494" evidence="7">
    <location>
        <begin position="20"/>
        <end position="304"/>
    </location>
</feature>
<protein>
    <submittedName>
        <fullName evidence="9">Type II secretion system F family protein</fullName>
    </submittedName>
</protein>
<dbReference type="InterPro" id="IPR018076">
    <property type="entry name" value="T2SS_GspF_dom"/>
</dbReference>
<keyword evidence="10" id="KW-1185">Reference proteome</keyword>
<comment type="caution">
    <text evidence="9">The sequence shown here is derived from an EMBL/GenBank/DDBJ whole genome shotgun (WGS) entry which is preliminary data.</text>
</comment>
<dbReference type="RefSeq" id="WP_129426123.1">
    <property type="nucleotide sequence ID" value="NZ_SDPW01000001.1"/>
</dbReference>
<feature type="transmembrane region" description="Helical" evidence="6">
    <location>
        <begin position="276"/>
        <end position="298"/>
    </location>
</feature>
<dbReference type="EMBL" id="SDPW01000001">
    <property type="protein sequence ID" value="RXZ54071.1"/>
    <property type="molecule type" value="Genomic_DNA"/>
</dbReference>
<evidence type="ECO:0000256" key="2">
    <source>
        <dbReference type="ARBA" id="ARBA00022475"/>
    </source>
</evidence>
<evidence type="ECO:0000313" key="10">
    <source>
        <dbReference type="Proteomes" id="UP000293345"/>
    </source>
</evidence>
<evidence type="ECO:0000256" key="1">
    <source>
        <dbReference type="ARBA" id="ARBA00004651"/>
    </source>
</evidence>
<evidence type="ECO:0000259" key="8">
    <source>
        <dbReference type="Pfam" id="PF00482"/>
    </source>
</evidence>
<evidence type="ECO:0000256" key="3">
    <source>
        <dbReference type="ARBA" id="ARBA00022692"/>
    </source>
</evidence>
<evidence type="ECO:0000256" key="4">
    <source>
        <dbReference type="ARBA" id="ARBA00022989"/>
    </source>
</evidence>
<reference evidence="9 10" key="1">
    <citation type="submission" date="2019-01" db="EMBL/GenBank/DDBJ databases">
        <title>Senegalimassilia sp. nov. KGMB04484 isolated human feces.</title>
        <authorList>
            <person name="Han K.-I."/>
            <person name="Kim J.-S."/>
            <person name="Lee K.C."/>
            <person name="Suh M.K."/>
            <person name="Eom M.K."/>
            <person name="Lee J.H."/>
            <person name="Park S.-H."/>
            <person name="Kang S.W."/>
            <person name="Park J.-E."/>
            <person name="Oh B.S."/>
            <person name="Yu S.Y."/>
            <person name="Choi S.-H."/>
            <person name="Lee D.H."/>
            <person name="Yoon H."/>
            <person name="Kim B.-Y."/>
            <person name="Lee J.H."/>
            <person name="Lee J.-S."/>
        </authorList>
    </citation>
    <scope>NUCLEOTIDE SEQUENCE [LARGE SCALE GENOMIC DNA]</scope>
    <source>
        <strain evidence="9 10">KGMB04484</strain>
    </source>
</reference>
<organism evidence="9 10">
    <name type="scientific">Senegalimassilia faecalis</name>
    <dbReference type="NCBI Taxonomy" id="2509433"/>
    <lineage>
        <taxon>Bacteria</taxon>
        <taxon>Bacillati</taxon>
        <taxon>Actinomycetota</taxon>
        <taxon>Coriobacteriia</taxon>
        <taxon>Coriobacteriales</taxon>
        <taxon>Coriobacteriaceae</taxon>
        <taxon>Senegalimassilia</taxon>
    </lineage>
</organism>
<sequence>MTVLALAACVLACAAGACAGSMLTRRFAGRPKHRISVAAPSFPGVSGLDAACLAYLVSTSKRVSLHATSLLSRRLPLRRARASFGACAEKAGLSGRASADGYCEASLRLAFAGAAGGALLGAVASNELAIAGCAAGALFGASAPRRAVASARKARNLSLERSLSEMLEVVALGVRSGLSFDRSMQLYAAHFDDALSRECASALQLWETGMASRGDALRSLAASYDSALLSRTVAAITRSLRFGTSLGDVLEQAADEARVARCAQVEERVAKAPVKMMIPTGVLILPAMLLLVLGPVLLELMKGM</sequence>
<accession>A0A4Q2K245</accession>
<name>A0A4Q2K245_9ACTN</name>
<evidence type="ECO:0000313" key="9">
    <source>
        <dbReference type="EMBL" id="RXZ54071.1"/>
    </source>
</evidence>
<evidence type="ECO:0000256" key="7">
    <source>
        <dbReference type="SAM" id="SignalP"/>
    </source>
</evidence>
<evidence type="ECO:0000256" key="5">
    <source>
        <dbReference type="ARBA" id="ARBA00023136"/>
    </source>
</evidence>
<dbReference type="PANTHER" id="PTHR35007:SF2">
    <property type="entry name" value="PILUS ASSEMBLE PROTEIN"/>
    <property type="match status" value="1"/>
</dbReference>
<dbReference type="AlphaFoldDB" id="A0A4Q2K245"/>
<keyword evidence="5 6" id="KW-0472">Membrane</keyword>
<keyword evidence="3 6" id="KW-0812">Transmembrane</keyword>
<feature type="signal peptide" evidence="7">
    <location>
        <begin position="1"/>
        <end position="19"/>
    </location>
</feature>
<evidence type="ECO:0000256" key="6">
    <source>
        <dbReference type="SAM" id="Phobius"/>
    </source>
</evidence>
<comment type="subcellular location">
    <subcellularLocation>
        <location evidence="1">Cell membrane</location>
        <topology evidence="1">Multi-pass membrane protein</topology>
    </subcellularLocation>
</comment>
<dbReference type="OrthoDB" id="3186511at2"/>
<feature type="domain" description="Type II secretion system protein GspF" evidence="8">
    <location>
        <begin position="167"/>
        <end position="293"/>
    </location>
</feature>
<gene>
    <name evidence="9" type="ORF">ET524_05975</name>
</gene>
<dbReference type="Pfam" id="PF00482">
    <property type="entry name" value="T2SSF"/>
    <property type="match status" value="1"/>
</dbReference>
<keyword evidence="2" id="KW-1003">Cell membrane</keyword>
<dbReference type="Proteomes" id="UP000293345">
    <property type="component" value="Unassembled WGS sequence"/>
</dbReference>